<evidence type="ECO:0000313" key="6">
    <source>
        <dbReference type="Proteomes" id="UP000254707"/>
    </source>
</evidence>
<name>A0A380HJ97_STASA</name>
<gene>
    <name evidence="5" type="ORF">NCTC7688_00871</name>
</gene>
<dbReference type="CDD" id="cd06815">
    <property type="entry name" value="PLPDE_III_AR_like_1"/>
    <property type="match status" value="1"/>
</dbReference>
<dbReference type="InterPro" id="IPR029066">
    <property type="entry name" value="PLP-binding_barrel"/>
</dbReference>
<dbReference type="Pfam" id="PF01168">
    <property type="entry name" value="Ala_racemase_N"/>
    <property type="match status" value="1"/>
</dbReference>
<dbReference type="GO" id="GO:0005829">
    <property type="term" value="C:cytosol"/>
    <property type="evidence" value="ECO:0007669"/>
    <property type="project" value="TreeGrafter"/>
</dbReference>
<evidence type="ECO:0000313" key="5">
    <source>
        <dbReference type="EMBL" id="SUM82373.1"/>
    </source>
</evidence>
<dbReference type="SUPFAM" id="SSF51419">
    <property type="entry name" value="PLP-binding barrel"/>
    <property type="match status" value="1"/>
</dbReference>
<evidence type="ECO:0000256" key="2">
    <source>
        <dbReference type="ARBA" id="ARBA00022898"/>
    </source>
</evidence>
<evidence type="ECO:0000259" key="4">
    <source>
        <dbReference type="Pfam" id="PF01168"/>
    </source>
</evidence>
<sequence length="355" mass="40599">MAQVKINLSKIKYNAQVLSSIFNQNHIRFTPVIKCVGGDNRIVETLKEIGLTHFADARIENITKSKNEDLSFMMIRTPSRSELNDVVQQTDISIQTEITTIRRLNDIAREKGTKHKILLMVDWKDGREGILTYDIIDYINEILYMHHVLIVGLAFNFMCFQSVIPTEEDVALINQFVDSVERETNMKFSIISGGNSSMIPQMLYRDFGRINELRIGETLFRGVETTTNQSIASLYQNAITLEAEIVEIKPRMNIATGHQYLQAIVDIGNLDTAVEDIQPLHHHISIAGATSDHVMLDLLNQDYYQVGDKIQFSLGYKALAHSMYMVNLKKAYHHDEIIENLCNNFNVEKSNRFKL</sequence>
<feature type="domain" description="Alanine racemase N-terminal" evidence="4">
    <location>
        <begin position="6"/>
        <end position="220"/>
    </location>
</feature>
<proteinExistence type="predicted"/>
<evidence type="ECO:0000256" key="1">
    <source>
        <dbReference type="ARBA" id="ARBA00001933"/>
    </source>
</evidence>
<dbReference type="RefSeq" id="WP_041080820.1">
    <property type="nucleotide sequence ID" value="NZ_CAXOKG010000002.1"/>
</dbReference>
<dbReference type="AlphaFoldDB" id="A0A380HJ97"/>
<protein>
    <submittedName>
        <fullName evidence="5">Amino acid racemase</fullName>
    </submittedName>
</protein>
<dbReference type="PANTHER" id="PTHR30511:SF3">
    <property type="entry name" value="LYSINE RACEMASE"/>
    <property type="match status" value="1"/>
</dbReference>
<evidence type="ECO:0000256" key="3">
    <source>
        <dbReference type="ARBA" id="ARBA00023235"/>
    </source>
</evidence>
<organism evidence="5 6">
    <name type="scientific">Staphylococcus saprophyticus</name>
    <dbReference type="NCBI Taxonomy" id="29385"/>
    <lineage>
        <taxon>Bacteria</taxon>
        <taxon>Bacillati</taxon>
        <taxon>Bacillota</taxon>
        <taxon>Bacilli</taxon>
        <taxon>Bacillales</taxon>
        <taxon>Staphylococcaceae</taxon>
        <taxon>Staphylococcus</taxon>
    </lineage>
</organism>
<dbReference type="Gene3D" id="3.20.20.10">
    <property type="entry name" value="Alanine racemase"/>
    <property type="match status" value="1"/>
</dbReference>
<dbReference type="GO" id="GO:0008784">
    <property type="term" value="F:alanine racemase activity"/>
    <property type="evidence" value="ECO:0007669"/>
    <property type="project" value="TreeGrafter"/>
</dbReference>
<keyword evidence="3" id="KW-0413">Isomerase</keyword>
<reference evidence="5 6" key="1">
    <citation type="submission" date="2018-06" db="EMBL/GenBank/DDBJ databases">
        <authorList>
            <consortium name="Pathogen Informatics"/>
            <person name="Doyle S."/>
        </authorList>
    </citation>
    <scope>NUCLEOTIDE SEQUENCE [LARGE SCALE GENOMIC DNA]</scope>
    <source>
        <strain evidence="5 6">NCTC7688</strain>
    </source>
</reference>
<dbReference type="GO" id="GO:0030170">
    <property type="term" value="F:pyridoxal phosphate binding"/>
    <property type="evidence" value="ECO:0007669"/>
    <property type="project" value="TreeGrafter"/>
</dbReference>
<dbReference type="Proteomes" id="UP000254707">
    <property type="component" value="Unassembled WGS sequence"/>
</dbReference>
<accession>A0A380HJ97</accession>
<dbReference type="InterPro" id="IPR000821">
    <property type="entry name" value="Ala_racemase"/>
</dbReference>
<dbReference type="PANTHER" id="PTHR30511">
    <property type="entry name" value="ALANINE RACEMASE"/>
    <property type="match status" value="1"/>
</dbReference>
<keyword evidence="2" id="KW-0663">Pyridoxal phosphate</keyword>
<dbReference type="InterPro" id="IPR001608">
    <property type="entry name" value="Ala_racemase_N"/>
</dbReference>
<comment type="cofactor">
    <cofactor evidence="1">
        <name>pyridoxal 5'-phosphate</name>
        <dbReference type="ChEBI" id="CHEBI:597326"/>
    </cofactor>
</comment>
<dbReference type="EMBL" id="UHED01000001">
    <property type="protein sequence ID" value="SUM82373.1"/>
    <property type="molecule type" value="Genomic_DNA"/>
</dbReference>